<dbReference type="GO" id="GO:0000155">
    <property type="term" value="F:phosphorelay sensor kinase activity"/>
    <property type="evidence" value="ECO:0007669"/>
    <property type="project" value="InterPro"/>
</dbReference>
<dbReference type="EMBL" id="FOSP01000027">
    <property type="protein sequence ID" value="SFL03277.1"/>
    <property type="molecule type" value="Genomic_DNA"/>
</dbReference>
<proteinExistence type="predicted"/>
<dbReference type="InterPro" id="IPR003661">
    <property type="entry name" value="HisK_dim/P_dom"/>
</dbReference>
<evidence type="ECO:0000256" key="4">
    <source>
        <dbReference type="ARBA" id="ARBA00022475"/>
    </source>
</evidence>
<feature type="domain" description="Histidine kinase" evidence="14">
    <location>
        <begin position="12"/>
        <end position="225"/>
    </location>
</feature>
<dbReference type="STRING" id="52441.SAMN05216302_102728"/>
<dbReference type="OrthoDB" id="9122109at2"/>
<evidence type="ECO:0000256" key="9">
    <source>
        <dbReference type="ARBA" id="ARBA00022777"/>
    </source>
</evidence>
<dbReference type="PANTHER" id="PTHR45528:SF1">
    <property type="entry name" value="SENSOR HISTIDINE KINASE CPXA"/>
    <property type="match status" value="1"/>
</dbReference>
<keyword evidence="9 15" id="KW-0418">Kinase</keyword>
<dbReference type="GO" id="GO:0005524">
    <property type="term" value="F:ATP binding"/>
    <property type="evidence" value="ECO:0007669"/>
    <property type="project" value="UniProtKB-KW"/>
</dbReference>
<keyword evidence="5" id="KW-0597">Phosphoprotein</keyword>
<dbReference type="RefSeq" id="WP_090701579.1">
    <property type="nucleotide sequence ID" value="NZ_FOSP01000027.1"/>
</dbReference>
<dbReference type="EC" id="2.7.13.3" evidence="3"/>
<evidence type="ECO:0000256" key="8">
    <source>
        <dbReference type="ARBA" id="ARBA00022741"/>
    </source>
</evidence>
<sequence length="225" mass="25249">MKTINFSTVLASAVHDIKNALNILINNIDAISNTTVNAENKTELEQLQYQGKRINNHLIQLLVLYRINQSQYFPNLMETEIKEFLDEATDQYTSLFALKNITLTVDCADDLYWYIDCDLINGVLTNIMNNLYMHAKSKIEISARQESNTLILQIKDDGSGFSDEMMLTPFCSQQKKFSFNSSSTGLGLYFSSIAAEMHQNNGKSGYISTSNDGFNGGGCFSIMLP</sequence>
<keyword evidence="12" id="KW-0902">Two-component regulatory system</keyword>
<evidence type="ECO:0000256" key="3">
    <source>
        <dbReference type="ARBA" id="ARBA00012438"/>
    </source>
</evidence>
<keyword evidence="6" id="KW-0808">Transferase</keyword>
<comment type="catalytic activity">
    <reaction evidence="1">
        <text>ATP + protein L-histidine = ADP + protein N-phospho-L-histidine.</text>
        <dbReference type="EC" id="2.7.13.3"/>
    </reaction>
</comment>
<keyword evidence="7" id="KW-0812">Transmembrane</keyword>
<evidence type="ECO:0000256" key="1">
    <source>
        <dbReference type="ARBA" id="ARBA00000085"/>
    </source>
</evidence>
<evidence type="ECO:0000313" key="15">
    <source>
        <dbReference type="EMBL" id="SFL03277.1"/>
    </source>
</evidence>
<dbReference type="SMART" id="SM00388">
    <property type="entry name" value="HisKA"/>
    <property type="match status" value="1"/>
</dbReference>
<protein>
    <recommendedName>
        <fullName evidence="3">histidine kinase</fullName>
        <ecNumber evidence="3">2.7.13.3</ecNumber>
    </recommendedName>
</protein>
<evidence type="ECO:0000256" key="10">
    <source>
        <dbReference type="ARBA" id="ARBA00022840"/>
    </source>
</evidence>
<dbReference type="PANTHER" id="PTHR45528">
    <property type="entry name" value="SENSOR HISTIDINE KINASE CPXA"/>
    <property type="match status" value="1"/>
</dbReference>
<dbReference type="CDD" id="cd00082">
    <property type="entry name" value="HisKA"/>
    <property type="match status" value="1"/>
</dbReference>
<dbReference type="Pfam" id="PF02518">
    <property type="entry name" value="HATPase_c"/>
    <property type="match status" value="1"/>
</dbReference>
<dbReference type="SUPFAM" id="SSF47384">
    <property type="entry name" value="Homodimeric domain of signal transducing histidine kinase"/>
    <property type="match status" value="1"/>
</dbReference>
<evidence type="ECO:0000313" key="16">
    <source>
        <dbReference type="Proteomes" id="UP000199533"/>
    </source>
</evidence>
<evidence type="ECO:0000256" key="12">
    <source>
        <dbReference type="ARBA" id="ARBA00023012"/>
    </source>
</evidence>
<reference evidence="16" key="1">
    <citation type="submission" date="2016-10" db="EMBL/GenBank/DDBJ databases">
        <authorList>
            <person name="Varghese N."/>
            <person name="Submissions S."/>
        </authorList>
    </citation>
    <scope>NUCLEOTIDE SEQUENCE [LARGE SCALE GENOMIC DNA]</scope>
    <source>
        <strain evidence="16">Nm69</strain>
    </source>
</reference>
<keyword evidence="11" id="KW-1133">Transmembrane helix</keyword>
<organism evidence="15 16">
    <name type="scientific">Nitrosomonas aestuarii</name>
    <dbReference type="NCBI Taxonomy" id="52441"/>
    <lineage>
        <taxon>Bacteria</taxon>
        <taxon>Pseudomonadati</taxon>
        <taxon>Pseudomonadota</taxon>
        <taxon>Betaproteobacteria</taxon>
        <taxon>Nitrosomonadales</taxon>
        <taxon>Nitrosomonadaceae</taxon>
        <taxon>Nitrosomonas</taxon>
    </lineage>
</organism>
<gene>
    <name evidence="15" type="ORF">SAMN05216302_102728</name>
</gene>
<dbReference type="InterPro" id="IPR005467">
    <property type="entry name" value="His_kinase_dom"/>
</dbReference>
<evidence type="ECO:0000256" key="2">
    <source>
        <dbReference type="ARBA" id="ARBA00004651"/>
    </source>
</evidence>
<evidence type="ECO:0000256" key="6">
    <source>
        <dbReference type="ARBA" id="ARBA00022679"/>
    </source>
</evidence>
<dbReference type="AlphaFoldDB" id="A0A1I4EFA3"/>
<dbReference type="InterPro" id="IPR050398">
    <property type="entry name" value="HssS/ArlS-like"/>
</dbReference>
<keyword evidence="13" id="KW-0472">Membrane</keyword>
<dbReference type="InterPro" id="IPR036890">
    <property type="entry name" value="HATPase_C_sf"/>
</dbReference>
<dbReference type="InterPro" id="IPR003594">
    <property type="entry name" value="HATPase_dom"/>
</dbReference>
<name>A0A1I4EFA3_9PROT</name>
<dbReference type="PROSITE" id="PS50109">
    <property type="entry name" value="HIS_KIN"/>
    <property type="match status" value="1"/>
</dbReference>
<dbReference type="SUPFAM" id="SSF55874">
    <property type="entry name" value="ATPase domain of HSP90 chaperone/DNA topoisomerase II/histidine kinase"/>
    <property type="match status" value="1"/>
</dbReference>
<keyword evidence="4" id="KW-1003">Cell membrane</keyword>
<evidence type="ECO:0000256" key="13">
    <source>
        <dbReference type="ARBA" id="ARBA00023136"/>
    </source>
</evidence>
<keyword evidence="16" id="KW-1185">Reference proteome</keyword>
<evidence type="ECO:0000259" key="14">
    <source>
        <dbReference type="PROSITE" id="PS50109"/>
    </source>
</evidence>
<dbReference type="InterPro" id="IPR004358">
    <property type="entry name" value="Sig_transdc_His_kin-like_C"/>
</dbReference>
<evidence type="ECO:0000256" key="5">
    <source>
        <dbReference type="ARBA" id="ARBA00022553"/>
    </source>
</evidence>
<accession>A0A1I4EFA3</accession>
<keyword evidence="10" id="KW-0067">ATP-binding</keyword>
<dbReference type="PRINTS" id="PR00344">
    <property type="entry name" value="BCTRLSENSOR"/>
</dbReference>
<comment type="subcellular location">
    <subcellularLocation>
        <location evidence="2">Cell membrane</location>
        <topology evidence="2">Multi-pass membrane protein</topology>
    </subcellularLocation>
</comment>
<keyword evidence="8" id="KW-0547">Nucleotide-binding</keyword>
<evidence type="ECO:0000256" key="7">
    <source>
        <dbReference type="ARBA" id="ARBA00022692"/>
    </source>
</evidence>
<evidence type="ECO:0000256" key="11">
    <source>
        <dbReference type="ARBA" id="ARBA00022989"/>
    </source>
</evidence>
<dbReference type="Proteomes" id="UP000199533">
    <property type="component" value="Unassembled WGS sequence"/>
</dbReference>
<dbReference type="SMART" id="SM00387">
    <property type="entry name" value="HATPase_c"/>
    <property type="match status" value="1"/>
</dbReference>
<dbReference type="Gene3D" id="3.30.565.10">
    <property type="entry name" value="Histidine kinase-like ATPase, C-terminal domain"/>
    <property type="match status" value="1"/>
</dbReference>
<dbReference type="GO" id="GO:0005886">
    <property type="term" value="C:plasma membrane"/>
    <property type="evidence" value="ECO:0007669"/>
    <property type="project" value="UniProtKB-SubCell"/>
</dbReference>
<dbReference type="InterPro" id="IPR036097">
    <property type="entry name" value="HisK_dim/P_sf"/>
</dbReference>